<dbReference type="GO" id="GO:0009294">
    <property type="term" value="P:DNA-mediated transformation"/>
    <property type="evidence" value="ECO:0007669"/>
    <property type="project" value="InterPro"/>
</dbReference>
<dbReference type="InterPro" id="IPR057666">
    <property type="entry name" value="DrpA_SLOG"/>
</dbReference>
<evidence type="ECO:0000313" key="4">
    <source>
        <dbReference type="Proteomes" id="UP000198619"/>
    </source>
</evidence>
<dbReference type="PANTHER" id="PTHR43022:SF1">
    <property type="entry name" value="PROTEIN SMF"/>
    <property type="match status" value="1"/>
</dbReference>
<evidence type="ECO:0000259" key="2">
    <source>
        <dbReference type="Pfam" id="PF02481"/>
    </source>
</evidence>
<name>A0A1I0ZP77_9CLOT</name>
<accession>A0A1I0ZP77</accession>
<feature type="domain" description="Smf/DprA SLOG" evidence="2">
    <location>
        <begin position="73"/>
        <end position="282"/>
    </location>
</feature>
<dbReference type="NCBIfam" id="TIGR00732">
    <property type="entry name" value="dprA"/>
    <property type="match status" value="1"/>
</dbReference>
<evidence type="ECO:0000256" key="1">
    <source>
        <dbReference type="ARBA" id="ARBA00006525"/>
    </source>
</evidence>
<evidence type="ECO:0000313" key="3">
    <source>
        <dbReference type="EMBL" id="SFB27455.1"/>
    </source>
</evidence>
<dbReference type="Gene3D" id="3.40.50.450">
    <property type="match status" value="1"/>
</dbReference>
<protein>
    <submittedName>
        <fullName evidence="3">DNA processing protein</fullName>
    </submittedName>
</protein>
<gene>
    <name evidence="3" type="ORF">SAMN04488528_102352</name>
</gene>
<dbReference type="AlphaFoldDB" id="A0A1I0ZP77"/>
<proteinExistence type="inferred from homology"/>
<organism evidence="3 4">
    <name type="scientific">Clostridium frigidicarnis</name>
    <dbReference type="NCBI Taxonomy" id="84698"/>
    <lineage>
        <taxon>Bacteria</taxon>
        <taxon>Bacillati</taxon>
        <taxon>Bacillota</taxon>
        <taxon>Clostridia</taxon>
        <taxon>Eubacteriales</taxon>
        <taxon>Clostridiaceae</taxon>
        <taxon>Clostridium</taxon>
    </lineage>
</organism>
<sequence length="357" mass="41184">MNLDLWFALTLLNNSRKIHLYNAYEDKEKLCYDIINNKNNLVTEKEREKLLKSFNKKKIDDIIYTINKENIKYTIYGDENYPKEFYNVDEPPFILFYKGNLEEIYSKKNIAIVGARNCTQYGKEVSRYIINELGDYNINVISGGARGIDTICHEQCIRNKLFTTAILGCGIDIIYPKENNKLFENLINNGVLISEFTPGTQPFSYNFPRRNRLISGLSEIVIVIEGGEKSGTLTTVSHALSQGKDVMAVPGPIYSNLSKGCNKLIRDGAYPFTEIEDLFQLLKITKKEKLFDNVERKYKNSELKNKIYNILNNEPLHIDSIVKIANIDIKVLYELLFELQFEEKILCINGNFYVKSI</sequence>
<dbReference type="Proteomes" id="UP000198619">
    <property type="component" value="Unassembled WGS sequence"/>
</dbReference>
<dbReference type="STRING" id="84698.SAMN04488528_102352"/>
<dbReference type="EMBL" id="FOKI01000023">
    <property type="protein sequence ID" value="SFB27455.1"/>
    <property type="molecule type" value="Genomic_DNA"/>
</dbReference>
<dbReference type="PANTHER" id="PTHR43022">
    <property type="entry name" value="PROTEIN SMF"/>
    <property type="match status" value="1"/>
</dbReference>
<dbReference type="InterPro" id="IPR003488">
    <property type="entry name" value="DprA"/>
</dbReference>
<keyword evidence="4" id="KW-1185">Reference proteome</keyword>
<dbReference type="RefSeq" id="WP_177199422.1">
    <property type="nucleotide sequence ID" value="NZ_FOKI01000023.1"/>
</dbReference>
<dbReference type="Pfam" id="PF02481">
    <property type="entry name" value="DNA_processg_A"/>
    <property type="match status" value="1"/>
</dbReference>
<reference evidence="3 4" key="1">
    <citation type="submission" date="2016-10" db="EMBL/GenBank/DDBJ databases">
        <authorList>
            <person name="de Groot N.N."/>
        </authorList>
    </citation>
    <scope>NUCLEOTIDE SEQUENCE [LARGE SCALE GENOMIC DNA]</scope>
    <source>
        <strain evidence="3 4">DSM 12271</strain>
    </source>
</reference>
<dbReference type="SUPFAM" id="SSF102405">
    <property type="entry name" value="MCP/YpsA-like"/>
    <property type="match status" value="1"/>
</dbReference>
<comment type="similarity">
    <text evidence="1">Belongs to the DprA/Smf family.</text>
</comment>